<organism evidence="1 2">
    <name type="scientific">Faecalibacterium prausnitzii</name>
    <dbReference type="NCBI Taxonomy" id="853"/>
    <lineage>
        <taxon>Bacteria</taxon>
        <taxon>Bacillati</taxon>
        <taxon>Bacillota</taxon>
        <taxon>Clostridia</taxon>
        <taxon>Eubacteriales</taxon>
        <taxon>Oscillospiraceae</taxon>
        <taxon>Faecalibacterium</taxon>
    </lineage>
</organism>
<evidence type="ECO:0008006" key="3">
    <source>
        <dbReference type="Google" id="ProtNLM"/>
    </source>
</evidence>
<gene>
    <name evidence="1" type="ORF">C4N25_08750</name>
</gene>
<name>A0A329TLD0_9FIRM</name>
<accession>A0A329TLD0</accession>
<dbReference type="Proteomes" id="UP000251634">
    <property type="component" value="Unassembled WGS sequence"/>
</dbReference>
<dbReference type="EMBL" id="PRKZ01000005">
    <property type="protein sequence ID" value="RAW49580.1"/>
    <property type="molecule type" value="Genomic_DNA"/>
</dbReference>
<reference evidence="1 2" key="1">
    <citation type="submission" date="2018-02" db="EMBL/GenBank/DDBJ databases">
        <title>Complete genome sequencing of Faecalibacterium prausnitzii strains isolated from the human gut.</title>
        <authorList>
            <person name="Fitzgerald B.C."/>
            <person name="Shkoporov A.N."/>
            <person name="Ross P.R."/>
            <person name="Hill C."/>
        </authorList>
    </citation>
    <scope>NUCLEOTIDE SEQUENCE [LARGE SCALE GENOMIC DNA]</scope>
    <source>
        <strain evidence="1 2">APC942/8-14-2</strain>
    </source>
</reference>
<dbReference type="Gene3D" id="3.40.50.300">
    <property type="entry name" value="P-loop containing nucleotide triphosphate hydrolases"/>
    <property type="match status" value="1"/>
</dbReference>
<dbReference type="AlphaFoldDB" id="A0A329TLD0"/>
<dbReference type="RefSeq" id="WP_021391068.1">
    <property type="nucleotide sequence ID" value="NZ_PRKZ01000005.1"/>
</dbReference>
<dbReference type="Pfam" id="PF13238">
    <property type="entry name" value="AAA_18"/>
    <property type="match status" value="1"/>
</dbReference>
<dbReference type="InterPro" id="IPR027417">
    <property type="entry name" value="P-loop_NTPase"/>
</dbReference>
<evidence type="ECO:0000313" key="2">
    <source>
        <dbReference type="Proteomes" id="UP000251634"/>
    </source>
</evidence>
<protein>
    <recommendedName>
        <fullName evidence="3">AAA family ATPase</fullName>
    </recommendedName>
</protein>
<proteinExistence type="predicted"/>
<evidence type="ECO:0000313" key="1">
    <source>
        <dbReference type="EMBL" id="RAW49580.1"/>
    </source>
</evidence>
<dbReference type="SUPFAM" id="SSF52540">
    <property type="entry name" value="P-loop containing nucleoside triphosphate hydrolases"/>
    <property type="match status" value="1"/>
</dbReference>
<sequence>MDQGRIIVITGSPGTGKTTTASTVAKESDLEKSVHMHTDDFYHYLSKGAIPPYLPESNEQNLIVIEAFLEAAKRYARGGYDVIVDGIVGPWFLEPWLNIVQEHYEVHYIVLRASKEETMKRAIKRSKLDRETNIELVETMWEQFSNLGIYESNVIDTTTHSVKDTVSAVKEKIVRGTALLL</sequence>
<comment type="caution">
    <text evidence="1">The sequence shown here is derived from an EMBL/GenBank/DDBJ whole genome shotgun (WGS) entry which is preliminary data.</text>
</comment>
<dbReference type="GeneID" id="97380206"/>